<proteinExistence type="predicted"/>
<comment type="subcellular location">
    <subcellularLocation>
        <location evidence="1">Nucleus</location>
    </subcellularLocation>
</comment>
<gene>
    <name evidence="6" type="ORF">TrCOL_g2853</name>
</gene>
<dbReference type="InterPro" id="IPR000504">
    <property type="entry name" value="RRM_dom"/>
</dbReference>
<dbReference type="PROSITE" id="PS50102">
    <property type="entry name" value="RRM"/>
    <property type="match status" value="2"/>
</dbReference>
<accession>A0A9W7GHD1</accession>
<dbReference type="PANTHER" id="PTHR48033:SF10">
    <property type="entry name" value="RNA-BINDING PROTEIN SQUID"/>
    <property type="match status" value="1"/>
</dbReference>
<feature type="compositionally biased region" description="Basic and acidic residues" evidence="4">
    <location>
        <begin position="308"/>
        <end position="333"/>
    </location>
</feature>
<feature type="domain" description="RRM" evidence="5">
    <location>
        <begin position="131"/>
        <end position="219"/>
    </location>
</feature>
<evidence type="ECO:0000256" key="3">
    <source>
        <dbReference type="PROSITE-ProRule" id="PRU00176"/>
    </source>
</evidence>
<dbReference type="SUPFAM" id="SSF54928">
    <property type="entry name" value="RNA-binding domain, RBD"/>
    <property type="match status" value="2"/>
</dbReference>
<dbReference type="PANTHER" id="PTHR48033">
    <property type="entry name" value="RNA-BINDING (RRM/RBD/RNP MOTIFS) FAMILY PROTEIN"/>
    <property type="match status" value="1"/>
</dbReference>
<evidence type="ECO:0000313" key="6">
    <source>
        <dbReference type="EMBL" id="GMI44040.1"/>
    </source>
</evidence>
<comment type="caution">
    <text evidence="6">The sequence shown here is derived from an EMBL/GenBank/DDBJ whole genome shotgun (WGS) entry which is preliminary data.</text>
</comment>
<evidence type="ECO:0000313" key="7">
    <source>
        <dbReference type="Proteomes" id="UP001165065"/>
    </source>
</evidence>
<feature type="region of interest" description="Disordered" evidence="4">
    <location>
        <begin position="306"/>
        <end position="339"/>
    </location>
</feature>
<protein>
    <recommendedName>
        <fullName evidence="5">RRM domain-containing protein</fullName>
    </recommendedName>
</protein>
<evidence type="ECO:0000256" key="2">
    <source>
        <dbReference type="ARBA" id="ARBA00023242"/>
    </source>
</evidence>
<name>A0A9W7GHD1_9STRA</name>
<dbReference type="GO" id="GO:0000785">
    <property type="term" value="C:chromatin"/>
    <property type="evidence" value="ECO:0007669"/>
    <property type="project" value="TreeGrafter"/>
</dbReference>
<keyword evidence="7" id="KW-1185">Reference proteome</keyword>
<dbReference type="GO" id="GO:0005654">
    <property type="term" value="C:nucleoplasm"/>
    <property type="evidence" value="ECO:0007669"/>
    <property type="project" value="TreeGrafter"/>
</dbReference>
<dbReference type="Gene3D" id="3.30.70.330">
    <property type="match status" value="2"/>
</dbReference>
<evidence type="ECO:0000259" key="5">
    <source>
        <dbReference type="PROSITE" id="PS50102"/>
    </source>
</evidence>
<dbReference type="GO" id="GO:0010468">
    <property type="term" value="P:regulation of gene expression"/>
    <property type="evidence" value="ECO:0007669"/>
    <property type="project" value="TreeGrafter"/>
</dbReference>
<dbReference type="OrthoDB" id="206036at2759"/>
<organism evidence="6 7">
    <name type="scientific">Triparma columacea</name>
    <dbReference type="NCBI Taxonomy" id="722753"/>
    <lineage>
        <taxon>Eukaryota</taxon>
        <taxon>Sar</taxon>
        <taxon>Stramenopiles</taxon>
        <taxon>Ochrophyta</taxon>
        <taxon>Bolidophyceae</taxon>
        <taxon>Parmales</taxon>
        <taxon>Triparmaceae</taxon>
        <taxon>Triparma</taxon>
    </lineage>
</organism>
<dbReference type="SMART" id="SM00360">
    <property type="entry name" value="RRM"/>
    <property type="match status" value="2"/>
</dbReference>
<dbReference type="Proteomes" id="UP001165065">
    <property type="component" value="Unassembled WGS sequence"/>
</dbReference>
<evidence type="ECO:0000256" key="4">
    <source>
        <dbReference type="SAM" id="MobiDB-lite"/>
    </source>
</evidence>
<dbReference type="Pfam" id="PF00076">
    <property type="entry name" value="RRM_1"/>
    <property type="match status" value="1"/>
</dbReference>
<dbReference type="GO" id="GO:0003723">
    <property type="term" value="F:RNA binding"/>
    <property type="evidence" value="ECO:0007669"/>
    <property type="project" value="UniProtKB-UniRule"/>
</dbReference>
<evidence type="ECO:0000256" key="1">
    <source>
        <dbReference type="ARBA" id="ARBA00004123"/>
    </source>
</evidence>
<dbReference type="InterPro" id="IPR012677">
    <property type="entry name" value="Nucleotide-bd_a/b_plait_sf"/>
</dbReference>
<keyword evidence="3" id="KW-0694">RNA-binding</keyword>
<feature type="domain" description="RRM" evidence="5">
    <location>
        <begin position="20"/>
        <end position="96"/>
    </location>
</feature>
<dbReference type="EMBL" id="BRYA01000204">
    <property type="protein sequence ID" value="GMI44040.1"/>
    <property type="molecule type" value="Genomic_DNA"/>
</dbReference>
<reference evidence="7" key="1">
    <citation type="journal article" date="2023" name="Commun. Biol.">
        <title>Genome analysis of Parmales, the sister group of diatoms, reveals the evolutionary specialization of diatoms from phago-mixotrophs to photoautotrophs.</title>
        <authorList>
            <person name="Ban H."/>
            <person name="Sato S."/>
            <person name="Yoshikawa S."/>
            <person name="Yamada K."/>
            <person name="Nakamura Y."/>
            <person name="Ichinomiya M."/>
            <person name="Sato N."/>
            <person name="Blanc-Mathieu R."/>
            <person name="Endo H."/>
            <person name="Kuwata A."/>
            <person name="Ogata H."/>
        </authorList>
    </citation>
    <scope>NUCLEOTIDE SEQUENCE [LARGE SCALE GENOMIC DNA]</scope>
</reference>
<dbReference type="AlphaFoldDB" id="A0A9W7GHD1"/>
<keyword evidence="2" id="KW-0539">Nucleus</keyword>
<sequence length="339" mass="38648">MFTKPKFSQSPPHTPRHSDCKIFIGGLSWVTTSQDLDEYFSQFGGVSSAEVVVHRETQKSRGFGFVVFKEKATVATVLSQQHHMEKRLLQIKSAAAKGEHTPVPYKGSLPILSNKLPGPTANHKVVEREEYKILVTRLHPDVTSEYMRVYFEEKIGGPEGEGESNDVVLDSTVIWDSIKNSSRCFGYVWFRQKSDMEKAVAMGKHVIMGKEASVESGKAKLEQKAEKARGFNPYQVQMKRQVEACPPGESQAWFKGGKLFGRRGWRAGYGSFSFGPLGWGVEGWEGNERVPIEEYKGSEEWTGFSFKGRREEEERARRTRMKREVEEARELDRKRQRRS</sequence>
<dbReference type="InterPro" id="IPR035979">
    <property type="entry name" value="RBD_domain_sf"/>
</dbReference>